<evidence type="ECO:0000313" key="1">
    <source>
        <dbReference type="EMBL" id="SPU37890.1"/>
    </source>
</evidence>
<dbReference type="EMBL" id="UAQE01000004">
    <property type="protein sequence ID" value="SPU37890.1"/>
    <property type="molecule type" value="Genomic_DNA"/>
</dbReference>
<organism evidence="1 2">
    <name type="scientific">Lysinibacillus capsici</name>
    <dbReference type="NCBI Taxonomy" id="2115968"/>
    <lineage>
        <taxon>Bacteria</taxon>
        <taxon>Bacillati</taxon>
        <taxon>Bacillota</taxon>
        <taxon>Bacilli</taxon>
        <taxon>Bacillales</taxon>
        <taxon>Bacillaceae</taxon>
        <taxon>Lysinibacillus</taxon>
    </lineage>
</organism>
<reference evidence="1 2" key="1">
    <citation type="submission" date="2018-06" db="EMBL/GenBank/DDBJ databases">
        <authorList>
            <consortium name="Pathogen Informatics"/>
            <person name="Doyle S."/>
        </authorList>
    </citation>
    <scope>NUCLEOTIDE SEQUENCE [LARGE SCALE GENOMIC DNA]</scope>
    <source>
        <strain evidence="1 2">NCTC7582</strain>
    </source>
</reference>
<protein>
    <submittedName>
        <fullName evidence="1">Uncharacterized protein</fullName>
    </submittedName>
</protein>
<name>A0A2X1A318_9BACI</name>
<evidence type="ECO:0000313" key="2">
    <source>
        <dbReference type="Proteomes" id="UP000251431"/>
    </source>
</evidence>
<gene>
    <name evidence="1" type="ORF">NCTC7582_03834</name>
</gene>
<sequence length="76" mass="9060">MIQTFINENFERDVESFISHKAIHRKYILFAKENGLDEISQSALTKRLNRMMIGRSDKKSVNRKVTKVRYGLRWKS</sequence>
<accession>A0A2X1A318</accession>
<dbReference type="RefSeq" id="WP_112118111.1">
    <property type="nucleotide sequence ID" value="NZ_UAQE01000004.1"/>
</dbReference>
<dbReference type="Gene3D" id="1.10.10.10">
    <property type="entry name" value="Winged helix-like DNA-binding domain superfamily/Winged helix DNA-binding domain"/>
    <property type="match status" value="1"/>
</dbReference>
<proteinExistence type="predicted"/>
<dbReference type="Proteomes" id="UP000251431">
    <property type="component" value="Unassembled WGS sequence"/>
</dbReference>
<dbReference type="AlphaFoldDB" id="A0A2X1A318"/>
<dbReference type="InterPro" id="IPR036388">
    <property type="entry name" value="WH-like_DNA-bd_sf"/>
</dbReference>